<evidence type="ECO:0000313" key="3">
    <source>
        <dbReference type="EMBL" id="GGA75027.1"/>
    </source>
</evidence>
<sequence length="130" mass="14150">MLKRFSYFGRLNATVVTLLWLGTATAQTIATKDPAVAWQQVTEGAVLIDVRTSEEFQQGHLAGAINIPYELIVAGAKHHQLGPDTSIVVYCRSGRRSGIAEQQLEQAGFSKVYNGGGFIGLLESEHNPHK</sequence>
<evidence type="ECO:0000256" key="1">
    <source>
        <dbReference type="SAM" id="SignalP"/>
    </source>
</evidence>
<dbReference type="InterPro" id="IPR001763">
    <property type="entry name" value="Rhodanese-like_dom"/>
</dbReference>
<dbReference type="PROSITE" id="PS50206">
    <property type="entry name" value="RHODANESE_3"/>
    <property type="match status" value="1"/>
</dbReference>
<dbReference type="SUPFAM" id="SSF52821">
    <property type="entry name" value="Rhodanese/Cell cycle control phosphatase"/>
    <property type="match status" value="1"/>
</dbReference>
<organism evidence="3 4">
    <name type="scientific">Neiella marina</name>
    <dbReference type="NCBI Taxonomy" id="508461"/>
    <lineage>
        <taxon>Bacteria</taxon>
        <taxon>Pseudomonadati</taxon>
        <taxon>Pseudomonadota</taxon>
        <taxon>Gammaproteobacteria</taxon>
        <taxon>Alteromonadales</taxon>
        <taxon>Echinimonadaceae</taxon>
        <taxon>Neiella</taxon>
    </lineage>
</organism>
<keyword evidence="1" id="KW-0732">Signal</keyword>
<dbReference type="RefSeq" id="WP_158100522.1">
    <property type="nucleotide sequence ID" value="NZ_BMDX01000006.1"/>
</dbReference>
<dbReference type="OrthoDB" id="9814704at2"/>
<dbReference type="AlphaFoldDB" id="A0A8J2XP97"/>
<dbReference type="PANTHER" id="PTHR45431">
    <property type="entry name" value="RHODANESE-LIKE DOMAIN-CONTAINING PROTEIN 15, CHLOROPLASTIC"/>
    <property type="match status" value="1"/>
</dbReference>
<dbReference type="InterPro" id="IPR052367">
    <property type="entry name" value="Thiosulfate_ST/Rhodanese-like"/>
</dbReference>
<dbReference type="SMART" id="SM00450">
    <property type="entry name" value="RHOD"/>
    <property type="match status" value="1"/>
</dbReference>
<dbReference type="CDD" id="cd00158">
    <property type="entry name" value="RHOD"/>
    <property type="match status" value="1"/>
</dbReference>
<feature type="chain" id="PRO_5035279856" description="Rhodanese domain-containing protein" evidence="1">
    <location>
        <begin position="27"/>
        <end position="130"/>
    </location>
</feature>
<accession>A0A8J2XP97</accession>
<dbReference type="PANTHER" id="PTHR45431:SF3">
    <property type="entry name" value="RHODANESE-LIKE DOMAIN-CONTAINING PROTEIN 15, CHLOROPLASTIC"/>
    <property type="match status" value="1"/>
</dbReference>
<gene>
    <name evidence="3" type="ORF">GCM10011369_16100</name>
</gene>
<dbReference type="Proteomes" id="UP000619743">
    <property type="component" value="Unassembled WGS sequence"/>
</dbReference>
<dbReference type="InterPro" id="IPR036873">
    <property type="entry name" value="Rhodanese-like_dom_sf"/>
</dbReference>
<name>A0A8J2XP97_9GAMM</name>
<reference evidence="4" key="1">
    <citation type="journal article" date="2019" name="Int. J. Syst. Evol. Microbiol.">
        <title>The Global Catalogue of Microorganisms (GCM) 10K type strain sequencing project: providing services to taxonomists for standard genome sequencing and annotation.</title>
        <authorList>
            <consortium name="The Broad Institute Genomics Platform"/>
            <consortium name="The Broad Institute Genome Sequencing Center for Infectious Disease"/>
            <person name="Wu L."/>
            <person name="Ma J."/>
        </authorList>
    </citation>
    <scope>NUCLEOTIDE SEQUENCE [LARGE SCALE GENOMIC DNA]</scope>
    <source>
        <strain evidence="4">CGMCC 1.10130</strain>
    </source>
</reference>
<protein>
    <recommendedName>
        <fullName evidence="2">Rhodanese domain-containing protein</fullName>
    </recommendedName>
</protein>
<feature type="domain" description="Rhodanese" evidence="2">
    <location>
        <begin position="41"/>
        <end position="130"/>
    </location>
</feature>
<comment type="caution">
    <text evidence="3">The sequence shown here is derived from an EMBL/GenBank/DDBJ whole genome shotgun (WGS) entry which is preliminary data.</text>
</comment>
<feature type="signal peptide" evidence="1">
    <location>
        <begin position="1"/>
        <end position="26"/>
    </location>
</feature>
<evidence type="ECO:0000313" key="4">
    <source>
        <dbReference type="Proteomes" id="UP000619743"/>
    </source>
</evidence>
<evidence type="ECO:0000259" key="2">
    <source>
        <dbReference type="PROSITE" id="PS50206"/>
    </source>
</evidence>
<proteinExistence type="predicted"/>
<dbReference type="Pfam" id="PF00581">
    <property type="entry name" value="Rhodanese"/>
    <property type="match status" value="1"/>
</dbReference>
<dbReference type="Gene3D" id="3.40.250.10">
    <property type="entry name" value="Rhodanese-like domain"/>
    <property type="match status" value="1"/>
</dbReference>
<dbReference type="EMBL" id="BMDX01000006">
    <property type="protein sequence ID" value="GGA75027.1"/>
    <property type="molecule type" value="Genomic_DNA"/>
</dbReference>
<keyword evidence="4" id="KW-1185">Reference proteome</keyword>